<dbReference type="InterPro" id="IPR015016">
    <property type="entry name" value="SF3b_su1"/>
</dbReference>
<feature type="compositionally biased region" description="Basic and acidic residues" evidence="9">
    <location>
        <begin position="819"/>
        <end position="831"/>
    </location>
</feature>
<evidence type="ECO:0000259" key="11">
    <source>
        <dbReference type="Pfam" id="PF22646"/>
    </source>
</evidence>
<sequence length="1842" mass="206011">MEGAAAAEATAKCHSMQGRTAQAINFLQTVIDAAHSNADLILFSRLSCLLCKLYLANDQTSLAIRVVNRILRTARNNACLEEDELQGFRLLAMIYEQEDDVHSACILLERCLQREGLKAKGKIELLLQLGRLREKNDDEDAFEQIQKAIDIAKEMECEEKIIHCLSAAIRQLVRRGQMSRAADILQEEKKYIEQIQDSDLRSLILEDCSLLESTSNNDQCLKTLEEGLAEAQEANNSEREMNLLARLAKRLEEEDRLTEAEVYFAAELAVGKQLRAAWQMAEAHAGIARMRLKRDEDAETALLHAKSALTLYRILNDAKQKVEMLLLIADCERIRGNTILEWTALEKVIGIARDNGLQDALALAELKRVSLAMDTVNQSAVHSNEEDLSQRYQRRKSTPAAEAVCSFDDSSDTPRTFERMNFWVKLLCLAVALLAVLVLADDIPQSVPQKRPVLLSRYGRAAPVLSRYGKRDALDTPAQNRYSSEVPDCFALHISGTAETQPHVCVFLVEAQNLGQDSQAYIEDLNRKRARRGDEENSPISESNKVAFGAAGQFDQDVYGSVRGDGKYVESIAAGEEDDIDDDSVQQSQAGQKKSNYSAPQKFIQEAADTAEDDDPFAQTRTKTIGERQSKYQKRQYNRQISPERVDAFVDQTPDFRNRDYAEVMKEQRYQEEKQRVERALSDKAKAGELHAIEPEKKKSRFDSSAKQEEQTITLGAGAATPSHQQPGAGPRKRLQISSISAEAATPHVARWEETPAHVNAADATPSADRWSTTPATQTPRRNRWDETPSGQATGRVDDGMTPGAMTPAWGMETPARGVGDEGIKVEDTPGTKRRSRWDMTPAQTPAIGAATPTHLAGAMTPSFTPSHPSATPIGGMGMMTPGGATPTGTPAMGMKTPAAPMIPMTPEQMQIYKWEKEIDDRNRFLSDEELEALFPPGYKILPPPAGYQPLRTPTRKLMATPTPMGGMSAEGFKMMGTPDREGIGEKGVGGIIDTQPKNPELPPLKSDDMQYFDKLLMDIDESTLTKEERNEREIMESLLKIKNGTPPMRKSGLRTITQNARKYGAGPLFNQILPLLMSPSLEDQERHLMVKVIDRILYKLDDLVRPYVHKILVVIEPLLIDEDYYARVEGREIISNLAKAAGLATMISTMRPDIDNVDEYVRNTTARAFAVVASALGIPALLPFLKAFCKSKKSWQARHTGIKIVQQMAILMGCAVLPHLKSLVEIVEGGLEDEQQKVRTITALCLAALAEASTPYGIEAFDSVLKPLWKGIRMHRGKGLAAFLKAIGYLIPLMDSEYASYFTREVMLILIREFVTPDEEMKKIVLKVVKQCCGTDGVEAGYIREEILPPFFRAFWNQRMAMDRRNYRQLVDTTVEISQKVGSAEMISRIVDDLKDENEQYRKMVMETIENIVALQGANEIDARLEEQLIDGILYAFQEQTQEDNVMLDGFGTICKALGRRTKPYLPQICGTILWRLNNKSAKVRQQAADLIARIAPVMKICDEEKLMGHLGVVLYEYLGEEYPEVLGSIIGALKSIANVIGMTKMTPPIKDLLPRLTPILKNRHEKVQEHCIDLVGSIADRGSEFVSAREWMRICFELLELLKAHKKSIRRAAINTFGYIAKAIGPHDVLATLLNNLKVQERQLRVCTTVAIAIVAETCAPFTVLPAIMNEYRVPDMNVQNGVLKALSFMFEYIGEMAKDYIYAVVPLLVDAMMERDQVHRQIAIDAVAHLSLGVYGFGCEDALMHLLNYAWPNMLENSAHLIQRWVFALEGMRVSLGPLKVLQYVLQSLWHPARKVREPCWKVYNNLVLGSADAIVAGLPRIPNTERNQYIRYELEYTL</sequence>
<dbReference type="SUPFAM" id="SSF48452">
    <property type="entry name" value="TPR-like"/>
    <property type="match status" value="2"/>
</dbReference>
<evidence type="ECO:0000256" key="4">
    <source>
        <dbReference type="ARBA" id="ARBA00022728"/>
    </source>
</evidence>
<feature type="region of interest" description="Disordered" evidence="9">
    <location>
        <begin position="759"/>
        <end position="838"/>
    </location>
</feature>
<keyword evidence="4" id="KW-0747">Spliceosome</keyword>
<dbReference type="InterPro" id="IPR011990">
    <property type="entry name" value="TPR-like_helical_dom_sf"/>
</dbReference>
<protein>
    <submittedName>
        <fullName evidence="12">Uncharacterized protein</fullName>
    </submittedName>
</protein>
<dbReference type="Pfam" id="PF22646">
    <property type="entry name" value="PPP2R1A-like_HEAT"/>
    <property type="match status" value="1"/>
</dbReference>
<comment type="caution">
    <text evidence="12">The sequence shown here is derived from an EMBL/GenBank/DDBJ whole genome shotgun (WGS) entry which is preliminary data.</text>
</comment>
<feature type="region of interest" description="Disordered" evidence="9">
    <location>
        <begin position="689"/>
        <end position="735"/>
    </location>
</feature>
<dbReference type="FunFam" id="1.25.10.10:FF:000810">
    <property type="entry name" value="Splicing factor 3B subunit 1"/>
    <property type="match status" value="1"/>
</dbReference>
<dbReference type="InterPro" id="IPR011989">
    <property type="entry name" value="ARM-like"/>
</dbReference>
<gene>
    <name evidence="12" type="ORF">WR25_25943</name>
</gene>
<dbReference type="Proteomes" id="UP000218231">
    <property type="component" value="Unassembled WGS sequence"/>
</dbReference>
<feature type="domain" description="Splicing factor 3B subunit 1" evidence="10">
    <location>
        <begin position="832"/>
        <end position="976"/>
    </location>
</feature>
<dbReference type="GO" id="GO:0005681">
    <property type="term" value="C:spliceosomal complex"/>
    <property type="evidence" value="ECO:0007669"/>
    <property type="project" value="UniProtKB-KW"/>
</dbReference>
<dbReference type="EMBL" id="LIAE01007805">
    <property type="protein sequence ID" value="PAV76826.1"/>
    <property type="molecule type" value="Genomic_DNA"/>
</dbReference>
<feature type="coiled-coil region" evidence="8">
    <location>
        <begin position="221"/>
        <end position="254"/>
    </location>
</feature>
<dbReference type="FunFam" id="1.25.10.10:FF:000504">
    <property type="entry name" value="Splicing factor 3B subunit 1, putative"/>
    <property type="match status" value="1"/>
</dbReference>
<dbReference type="InterPro" id="IPR016024">
    <property type="entry name" value="ARM-type_fold"/>
</dbReference>
<dbReference type="Gene3D" id="1.25.10.10">
    <property type="entry name" value="Leucine-rich Repeat Variant"/>
    <property type="match status" value="2"/>
</dbReference>
<evidence type="ECO:0000256" key="6">
    <source>
        <dbReference type="ARBA" id="ARBA00023187"/>
    </source>
</evidence>
<evidence type="ECO:0000256" key="9">
    <source>
        <dbReference type="SAM" id="MobiDB-lite"/>
    </source>
</evidence>
<feature type="compositionally biased region" description="Acidic residues" evidence="9">
    <location>
        <begin position="575"/>
        <end position="584"/>
    </location>
</feature>
<feature type="coiled-coil region" evidence="8">
    <location>
        <begin position="1385"/>
        <end position="1412"/>
    </location>
</feature>
<keyword evidence="5" id="KW-0677">Repeat</keyword>
<keyword evidence="7" id="KW-0539">Nucleus</keyword>
<dbReference type="InterPro" id="IPR038737">
    <property type="entry name" value="SF3b_su1-like"/>
</dbReference>
<dbReference type="GO" id="GO:0000245">
    <property type="term" value="P:spliceosomal complex assembly"/>
    <property type="evidence" value="ECO:0007669"/>
    <property type="project" value="InterPro"/>
</dbReference>
<feature type="compositionally biased region" description="Basic and acidic residues" evidence="9">
    <location>
        <begin position="689"/>
        <end position="710"/>
    </location>
</feature>
<dbReference type="PANTHER" id="PTHR12097">
    <property type="entry name" value="SPLICING FACTOR 3B, SUBUNIT 1-RELATED"/>
    <property type="match status" value="1"/>
</dbReference>
<reference evidence="12 13" key="1">
    <citation type="journal article" date="2017" name="Curr. Biol.">
        <title>Genome architecture and evolution of a unichromosomal asexual nematode.</title>
        <authorList>
            <person name="Fradin H."/>
            <person name="Zegar C."/>
            <person name="Gutwein M."/>
            <person name="Lucas J."/>
            <person name="Kovtun M."/>
            <person name="Corcoran D."/>
            <person name="Baugh L.R."/>
            <person name="Kiontke K."/>
            <person name="Gunsalus K."/>
            <person name="Fitch D.H."/>
            <person name="Piano F."/>
        </authorList>
    </citation>
    <scope>NUCLEOTIDE SEQUENCE [LARGE SCALE GENOMIC DNA]</scope>
    <source>
        <strain evidence="12">PF1309</strain>
    </source>
</reference>
<dbReference type="Pfam" id="PF08920">
    <property type="entry name" value="SF3b1"/>
    <property type="match status" value="1"/>
</dbReference>
<feature type="compositionally biased region" description="Polar residues" evidence="9">
    <location>
        <begin position="770"/>
        <end position="780"/>
    </location>
</feature>
<dbReference type="SUPFAM" id="SSF48371">
    <property type="entry name" value="ARM repeat"/>
    <property type="match status" value="1"/>
</dbReference>
<name>A0A2A2KS62_9BILA</name>
<dbReference type="GO" id="GO:0003729">
    <property type="term" value="F:mRNA binding"/>
    <property type="evidence" value="ECO:0007669"/>
    <property type="project" value="InterPro"/>
</dbReference>
<dbReference type="Gene3D" id="1.25.40.10">
    <property type="entry name" value="Tetratricopeptide repeat domain"/>
    <property type="match status" value="1"/>
</dbReference>
<keyword evidence="13" id="KW-1185">Reference proteome</keyword>
<evidence type="ECO:0000313" key="12">
    <source>
        <dbReference type="EMBL" id="PAV76826.1"/>
    </source>
</evidence>
<evidence type="ECO:0000256" key="8">
    <source>
        <dbReference type="SAM" id="Coils"/>
    </source>
</evidence>
<feature type="region of interest" description="Disordered" evidence="9">
    <location>
        <begin position="574"/>
        <end position="600"/>
    </location>
</feature>
<comment type="similarity">
    <text evidence="2">Belongs to the SF3B1 family.</text>
</comment>
<keyword evidence="8" id="KW-0175">Coiled coil</keyword>
<evidence type="ECO:0000313" key="13">
    <source>
        <dbReference type="Proteomes" id="UP000218231"/>
    </source>
</evidence>
<evidence type="ECO:0000256" key="3">
    <source>
        <dbReference type="ARBA" id="ARBA00022664"/>
    </source>
</evidence>
<evidence type="ECO:0000256" key="7">
    <source>
        <dbReference type="ARBA" id="ARBA00023242"/>
    </source>
</evidence>
<accession>A0A2A2KS62</accession>
<organism evidence="12 13">
    <name type="scientific">Diploscapter pachys</name>
    <dbReference type="NCBI Taxonomy" id="2018661"/>
    <lineage>
        <taxon>Eukaryota</taxon>
        <taxon>Metazoa</taxon>
        <taxon>Ecdysozoa</taxon>
        <taxon>Nematoda</taxon>
        <taxon>Chromadorea</taxon>
        <taxon>Rhabditida</taxon>
        <taxon>Rhabditina</taxon>
        <taxon>Rhabditomorpha</taxon>
        <taxon>Rhabditoidea</taxon>
        <taxon>Rhabditidae</taxon>
        <taxon>Diploscapter</taxon>
    </lineage>
</organism>
<evidence type="ECO:0000256" key="2">
    <source>
        <dbReference type="ARBA" id="ARBA00005754"/>
    </source>
</evidence>
<evidence type="ECO:0000256" key="5">
    <source>
        <dbReference type="ARBA" id="ARBA00022737"/>
    </source>
</evidence>
<proteinExistence type="inferred from homology"/>
<comment type="subcellular location">
    <subcellularLocation>
        <location evidence="1">Nucleus</location>
    </subcellularLocation>
</comment>
<keyword evidence="3" id="KW-0507">mRNA processing</keyword>
<dbReference type="STRING" id="2018661.A0A2A2KS62"/>
<dbReference type="InterPro" id="IPR054573">
    <property type="entry name" value="PP2A/SF3B1-like_HEAT"/>
</dbReference>
<keyword evidence="6" id="KW-0508">mRNA splicing</keyword>
<feature type="domain" description="Phosphatase PP2A regulatory subunit A/Splicing factor 3B subunit 1-like HEAT repeat" evidence="11">
    <location>
        <begin position="1624"/>
        <end position="1702"/>
    </location>
</feature>
<dbReference type="OrthoDB" id="438939at2759"/>
<evidence type="ECO:0000259" key="10">
    <source>
        <dbReference type="Pfam" id="PF08920"/>
    </source>
</evidence>
<evidence type="ECO:0000256" key="1">
    <source>
        <dbReference type="ARBA" id="ARBA00004123"/>
    </source>
</evidence>
<dbReference type="FunFam" id="1.25.10.10:FF:000066">
    <property type="entry name" value="Splicing factor 3B subunit 1"/>
    <property type="match status" value="1"/>
</dbReference>